<dbReference type="InterPro" id="IPR052698">
    <property type="entry name" value="MoCofactor_Util/Proc"/>
</dbReference>
<dbReference type="InterPro" id="IPR003777">
    <property type="entry name" value="XdhC_CoxI"/>
</dbReference>
<sequence>MKAPDYEDIEIIRRSIELLADDCFITFCMVGRTWGSSPRPAGSLLAISQHGIMLGSVSGGCVEEDLLLKHNNGLFDHGSTTVLTYGEGEHNIAPSHINTPLKIPCGSILEIIVERIYDSTQLSAIYSSLCMGQAVNRLTDIELNTSSIEPGNVTDTAFYYDGKRTKRTFGPSWHLIIIGANDVSSYVSAMGRMLGYNIMICEPRKTYREAFLASHIEPGEACLTSNELPYSPREPSHCLNQKYEITRLMPDDAVKHYATHFSTIVLSLSHDPKLDDMALLAALELDLFYVGAIGSEKNNAMRKQRLADMGLSKGAIAKLHGPVGLNIHSKAPAEIAVAIFAELIKLRNALK</sequence>
<evidence type="ECO:0000313" key="3">
    <source>
        <dbReference type="EMBL" id="VAW69646.1"/>
    </source>
</evidence>
<feature type="domain" description="XdhC Rossmann" evidence="2">
    <location>
        <begin position="175"/>
        <end position="343"/>
    </location>
</feature>
<dbReference type="Pfam" id="PF13478">
    <property type="entry name" value="XdhC_C"/>
    <property type="match status" value="1"/>
</dbReference>
<dbReference type="Gene3D" id="3.40.50.720">
    <property type="entry name" value="NAD(P)-binding Rossmann-like Domain"/>
    <property type="match status" value="1"/>
</dbReference>
<proteinExistence type="predicted"/>
<accession>A0A3B0YMN9</accession>
<feature type="domain" description="XdhC- CoxI" evidence="1">
    <location>
        <begin position="28"/>
        <end position="86"/>
    </location>
</feature>
<evidence type="ECO:0000259" key="1">
    <source>
        <dbReference type="Pfam" id="PF02625"/>
    </source>
</evidence>
<evidence type="ECO:0000259" key="2">
    <source>
        <dbReference type="Pfam" id="PF13478"/>
    </source>
</evidence>
<gene>
    <name evidence="3" type="ORF">MNBD_GAMMA09-2658</name>
</gene>
<dbReference type="AlphaFoldDB" id="A0A3B0YMN9"/>
<protein>
    <submittedName>
        <fullName evidence="3">Xanthine and CO dehydrogenases maturation factor, XdhC/CoxF family</fullName>
    </submittedName>
</protein>
<dbReference type="EMBL" id="UOFI01000170">
    <property type="protein sequence ID" value="VAW69646.1"/>
    <property type="molecule type" value="Genomic_DNA"/>
</dbReference>
<name>A0A3B0YMN9_9ZZZZ</name>
<dbReference type="InterPro" id="IPR027051">
    <property type="entry name" value="XdhC_Rossmann_dom"/>
</dbReference>
<reference evidence="3" key="1">
    <citation type="submission" date="2018-06" db="EMBL/GenBank/DDBJ databases">
        <authorList>
            <person name="Zhirakovskaya E."/>
        </authorList>
    </citation>
    <scope>NUCLEOTIDE SEQUENCE</scope>
</reference>
<dbReference type="Pfam" id="PF02625">
    <property type="entry name" value="XdhC_CoxI"/>
    <property type="match status" value="1"/>
</dbReference>
<dbReference type="PANTHER" id="PTHR30388">
    <property type="entry name" value="ALDEHYDE OXIDOREDUCTASE MOLYBDENUM COFACTOR ASSEMBLY PROTEIN"/>
    <property type="match status" value="1"/>
</dbReference>
<dbReference type="PANTHER" id="PTHR30388:SF4">
    <property type="entry name" value="MOLYBDENUM COFACTOR INSERTION CHAPERONE PAOD"/>
    <property type="match status" value="1"/>
</dbReference>
<organism evidence="3">
    <name type="scientific">hydrothermal vent metagenome</name>
    <dbReference type="NCBI Taxonomy" id="652676"/>
    <lineage>
        <taxon>unclassified sequences</taxon>
        <taxon>metagenomes</taxon>
        <taxon>ecological metagenomes</taxon>
    </lineage>
</organism>